<proteinExistence type="predicted"/>
<protein>
    <submittedName>
        <fullName evidence="1">Uncharacterized protein</fullName>
    </submittedName>
</protein>
<sequence length="287" mass="33886">MYNRKTVDNLKKNRTLEEWELIKEYATLSEDEIQALKELKYYSVDEIISELVLYRDDFGNPVTSSTNINPKTVRNQLREIETDNLSSKQQSILKSIPNSTLTSVKKDIKVAPFLTGKRGNSTQKLYSYYYLVVLTYFYKEQYNKTIDDIAKEDFNNNSFSLDELNKLFENKLGTDEYNRINRYDLEDIAKAIVNRQNKLQNIFFELIESYKKYISLGTYLYHGDNPKEFIEVLDYIRNANLFESDIVRMVTLLVEENEPKRTLEYVKELEQRHIESISNSKSNVTKN</sequence>
<gene>
    <name evidence="1" type="ORF">AALT52_06670</name>
</gene>
<dbReference type="EMBL" id="JBCLUF010000021">
    <property type="protein sequence ID" value="MEY8662565.1"/>
    <property type="molecule type" value="Genomic_DNA"/>
</dbReference>
<evidence type="ECO:0000313" key="1">
    <source>
        <dbReference type="EMBL" id="MEY8662565.1"/>
    </source>
</evidence>
<comment type="caution">
    <text evidence="1">The sequence shown here is derived from an EMBL/GenBank/DDBJ whole genome shotgun (WGS) entry which is preliminary data.</text>
</comment>
<organism evidence="1 2">
    <name type="scientific">Ligilactobacillus faecis</name>
    <dbReference type="NCBI Taxonomy" id="762833"/>
    <lineage>
        <taxon>Bacteria</taxon>
        <taxon>Bacillati</taxon>
        <taxon>Bacillota</taxon>
        <taxon>Bacilli</taxon>
        <taxon>Lactobacillales</taxon>
        <taxon>Lactobacillaceae</taxon>
        <taxon>Ligilactobacillus</taxon>
    </lineage>
</organism>
<reference evidence="1 2" key="1">
    <citation type="submission" date="2024-03" db="EMBL/GenBank/DDBJ databases">
        <title>Mouse gut bacterial collection (mGBC) of GemPharmatech.</title>
        <authorList>
            <person name="He Y."/>
            <person name="Dong L."/>
            <person name="Wu D."/>
            <person name="Gao X."/>
            <person name="Lin Z."/>
        </authorList>
    </citation>
    <scope>NUCLEOTIDE SEQUENCE [LARGE SCALE GENOMIC DNA]</scope>
    <source>
        <strain evidence="1 2">15-30</strain>
    </source>
</reference>
<dbReference type="RefSeq" id="WP_172575869.1">
    <property type="nucleotide sequence ID" value="NZ_JBCLUF010000021.1"/>
</dbReference>
<dbReference type="Proteomes" id="UP001565236">
    <property type="component" value="Unassembled WGS sequence"/>
</dbReference>
<keyword evidence="2" id="KW-1185">Reference proteome</keyword>
<evidence type="ECO:0000313" key="2">
    <source>
        <dbReference type="Proteomes" id="UP001565236"/>
    </source>
</evidence>
<name>A0ABV4DQ27_9LACO</name>
<accession>A0ABV4DQ27</accession>